<dbReference type="EMBL" id="MN739346">
    <property type="protein sequence ID" value="QHS99693.1"/>
    <property type="molecule type" value="Genomic_DNA"/>
</dbReference>
<accession>A0A6C0C850</accession>
<dbReference type="AlphaFoldDB" id="A0A6C0C850"/>
<reference evidence="1" key="1">
    <citation type="journal article" date="2020" name="Nature">
        <title>Giant virus diversity and host interactions through global metagenomics.</title>
        <authorList>
            <person name="Schulz F."/>
            <person name="Roux S."/>
            <person name="Paez-Espino D."/>
            <person name="Jungbluth S."/>
            <person name="Walsh D.A."/>
            <person name="Denef V.J."/>
            <person name="McMahon K.D."/>
            <person name="Konstantinidis K.T."/>
            <person name="Eloe-Fadrosh E.A."/>
            <person name="Kyrpides N.C."/>
            <person name="Woyke T."/>
        </authorList>
    </citation>
    <scope>NUCLEOTIDE SEQUENCE</scope>
    <source>
        <strain evidence="1">GVMAG-M-3300020187-37</strain>
    </source>
</reference>
<protein>
    <submittedName>
        <fullName evidence="1">Uncharacterized protein</fullName>
    </submittedName>
</protein>
<name>A0A6C0C850_9ZZZZ</name>
<proteinExistence type="predicted"/>
<evidence type="ECO:0000313" key="1">
    <source>
        <dbReference type="EMBL" id="QHS99693.1"/>
    </source>
</evidence>
<sequence>MENENTEYKSGDHNSFIEYVFKNSPKEKNSIKLELDPPNPGNNFNKHVFEQLLQIFTDGMKYLYSDEDGKLDIASLEIDSILKMKEYFESFGIELIFNMYDKNNYVMKPYIYNNPELYNKSQKVSDFFYEIPLEKENEMFIYRIAFEI</sequence>
<organism evidence="1">
    <name type="scientific">viral metagenome</name>
    <dbReference type="NCBI Taxonomy" id="1070528"/>
    <lineage>
        <taxon>unclassified sequences</taxon>
        <taxon>metagenomes</taxon>
        <taxon>organismal metagenomes</taxon>
    </lineage>
</organism>